<reference evidence="1 2" key="1">
    <citation type="journal article" date="2006" name="Nature">
        <title>Insights from the genome of the biotrophic fungal plant pathogen Ustilago maydis.</title>
        <authorList>
            <person name="Kamper J."/>
            <person name="Kahmann R."/>
            <person name="Bolker M."/>
            <person name="Ma L.J."/>
            <person name="Brefort T."/>
            <person name="Saville B.J."/>
            <person name="Banuett F."/>
            <person name="Kronstad J.W."/>
            <person name="Gold S.E."/>
            <person name="Muller O."/>
            <person name="Perlin M.H."/>
            <person name="Wosten H.A."/>
            <person name="de Vries R."/>
            <person name="Ruiz-Herrera J."/>
            <person name="Reynaga-Pena C.G."/>
            <person name="Snetselaar K."/>
            <person name="McCann M."/>
            <person name="Perez-Martin J."/>
            <person name="Feldbrugge M."/>
            <person name="Basse C.W."/>
            <person name="Steinberg G."/>
            <person name="Ibeas J.I."/>
            <person name="Holloman W."/>
            <person name="Guzman P."/>
            <person name="Farman M."/>
            <person name="Stajich J.E."/>
            <person name="Sentandreu R."/>
            <person name="Gonzalez-Prieto J.M."/>
            <person name="Kennell J.C."/>
            <person name="Molina L."/>
            <person name="Schirawski J."/>
            <person name="Mendoza-Mendoza A."/>
            <person name="Greilinger D."/>
            <person name="Munch K."/>
            <person name="Rossel N."/>
            <person name="Scherer M."/>
            <person name="Vranes M."/>
            <person name="Ladendorf O."/>
            <person name="Vincon V."/>
            <person name="Fuchs U."/>
            <person name="Sandrock B."/>
            <person name="Meng S."/>
            <person name="Ho E.C."/>
            <person name="Cahill M.J."/>
            <person name="Boyce K.J."/>
            <person name="Klose J."/>
            <person name="Klosterman S.J."/>
            <person name="Deelstra H.J."/>
            <person name="Ortiz-Castellanos L."/>
            <person name="Li W."/>
            <person name="Sanchez-Alonso P."/>
            <person name="Schreier P.H."/>
            <person name="Hauser-Hahn I."/>
            <person name="Vaupel M."/>
            <person name="Koopmann E."/>
            <person name="Friedrich G."/>
            <person name="Voss H."/>
            <person name="Schluter T."/>
            <person name="Margolis J."/>
            <person name="Platt D."/>
            <person name="Swimmer C."/>
            <person name="Gnirke A."/>
            <person name="Chen F."/>
            <person name="Vysotskaia V."/>
            <person name="Mannhaupt G."/>
            <person name="Guldener U."/>
            <person name="Munsterkotter M."/>
            <person name="Haase D."/>
            <person name="Oesterheld M."/>
            <person name="Mewes H.W."/>
            <person name="Mauceli E.W."/>
            <person name="DeCaprio D."/>
            <person name="Wade C.M."/>
            <person name="Butler J."/>
            <person name="Young S."/>
            <person name="Jaffe D.B."/>
            <person name="Calvo S."/>
            <person name="Nusbaum C."/>
            <person name="Galagan J."/>
            <person name="Birren B.W."/>
        </authorList>
    </citation>
    <scope>NUCLEOTIDE SEQUENCE [LARGE SCALE GENOMIC DNA]</scope>
    <source>
        <strain evidence="2">DSM 14603 / FGSC 9021 / UM521</strain>
    </source>
</reference>
<keyword evidence="2" id="KW-1185">Reference proteome</keyword>
<dbReference type="RefSeq" id="XP_011389161.1">
    <property type="nucleotide sequence ID" value="XM_011390859.1"/>
</dbReference>
<dbReference type="EMBL" id="CM003145">
    <property type="protein sequence ID" value="KIS69483.1"/>
    <property type="molecule type" value="Genomic_DNA"/>
</dbReference>
<dbReference type="Proteomes" id="UP000000561">
    <property type="component" value="Chromosome 6"/>
</dbReference>
<organism evidence="1 2">
    <name type="scientific">Mycosarcoma maydis</name>
    <name type="common">Corn smut fungus</name>
    <name type="synonym">Ustilago maydis</name>
    <dbReference type="NCBI Taxonomy" id="5270"/>
    <lineage>
        <taxon>Eukaryota</taxon>
        <taxon>Fungi</taxon>
        <taxon>Dikarya</taxon>
        <taxon>Basidiomycota</taxon>
        <taxon>Ustilaginomycotina</taxon>
        <taxon>Ustilaginomycetes</taxon>
        <taxon>Ustilaginales</taxon>
        <taxon>Ustilaginaceae</taxon>
        <taxon>Mycosarcoma</taxon>
    </lineage>
</organism>
<name>A0A0D1CSI5_MYCMD</name>
<dbReference type="GeneID" id="23563471"/>
<dbReference type="AlphaFoldDB" id="A0A0D1CSI5"/>
<dbReference type="InParanoid" id="A0A0D1CSI5"/>
<sequence length="107" mass="11916">MALVDFYPSMQPSAAEVQNGKFFTLPIRPTKITQILSVLTHFISVGRKMVNDQAQLFADHAMRRGAQVDYPAFFARNETGGALLAHNDAMISVVAKLMERHCARSLH</sequence>
<accession>A0A0D1CSI5</accession>
<protein>
    <submittedName>
        <fullName evidence="1">Uncharacterized protein</fullName>
    </submittedName>
</protein>
<evidence type="ECO:0000313" key="1">
    <source>
        <dbReference type="EMBL" id="KIS69483.1"/>
    </source>
</evidence>
<evidence type="ECO:0000313" key="2">
    <source>
        <dbReference type="Proteomes" id="UP000000561"/>
    </source>
</evidence>
<proteinExistence type="predicted"/>
<gene>
    <name evidence="1" type="ORF">UMAG_02814</name>
</gene>
<dbReference type="KEGG" id="uma:UMAG_02814"/>
<dbReference type="VEuPathDB" id="FungiDB:UMAG_02814"/>